<proteinExistence type="predicted"/>
<dbReference type="Pfam" id="PF18592">
    <property type="entry name" value="Tho1_MOS11_C"/>
    <property type="match status" value="2"/>
</dbReference>
<dbReference type="InterPro" id="IPR052240">
    <property type="entry name" value="SAP_domain_ribonucleoprotein"/>
</dbReference>
<sequence length="313" mass="34710">MSTIEEEFANLAPPENFDWDESALGNDVDLPPELRPLSPTHESENPGLSTTQEDDKAIVDKQEIDPPSEQIDSKEVETADDRSAETSSVTKNPEDDEEKRKQRALRFGIPLSDKEKAAQRAKRFGIPMSQPAQESKKKAKASDKSTKPKTEQPAEKADEIERALKRAERFGIPLSDEQKAAKRALRFGLPVAEEAAKKAPAANKQKAKQNNSKNKTSADDKKTKKTANKPTPNTKPPQQKNVQTTKPKQKNAKKPQNSPQKPKPTSAINEATLKKRQARFGTVDTSEGQIPQMKKKRTGRFNGNNKNKKAKSA</sequence>
<dbReference type="PANTHER" id="PTHR46551">
    <property type="entry name" value="SAP DOMAIN-CONTAINING RIBONUCLEOPROTEIN"/>
    <property type="match status" value="1"/>
</dbReference>
<dbReference type="InParanoid" id="A0A1Y1YXD7"/>
<dbReference type="OrthoDB" id="445357at2759"/>
<reference evidence="4 5" key="1">
    <citation type="submission" date="2016-07" db="EMBL/GenBank/DDBJ databases">
        <title>Pervasive Adenine N6-methylation of Active Genes in Fungi.</title>
        <authorList>
            <consortium name="DOE Joint Genome Institute"/>
            <person name="Mondo S.J."/>
            <person name="Dannebaum R.O."/>
            <person name="Kuo R.C."/>
            <person name="Labutti K."/>
            <person name="Haridas S."/>
            <person name="Kuo A."/>
            <person name="Salamov A."/>
            <person name="Ahrendt S.R."/>
            <person name="Lipzen A."/>
            <person name="Sullivan W."/>
            <person name="Andreopoulos W.B."/>
            <person name="Clum A."/>
            <person name="Lindquist E."/>
            <person name="Daum C."/>
            <person name="Ramamoorthy G.K."/>
            <person name="Gryganskyi A."/>
            <person name="Culley D."/>
            <person name="Magnuson J.K."/>
            <person name="James T.Y."/>
            <person name="O'Malley M.A."/>
            <person name="Stajich J.E."/>
            <person name="Spatafora J.W."/>
            <person name="Visel A."/>
            <person name="Grigoriev I.V."/>
        </authorList>
    </citation>
    <scope>NUCLEOTIDE SEQUENCE [LARGE SCALE GENOMIC DNA]</scope>
    <source>
        <strain evidence="4 5">CBS 931.73</strain>
    </source>
</reference>
<name>A0A1Y1YXD7_9FUNG</name>
<feature type="domain" description="THO1-MOS11 C-terminal" evidence="3">
    <location>
        <begin position="157"/>
        <end position="188"/>
    </location>
</feature>
<evidence type="ECO:0000313" key="5">
    <source>
        <dbReference type="Proteomes" id="UP000193498"/>
    </source>
</evidence>
<protein>
    <recommendedName>
        <fullName evidence="3">THO1-MOS11 C-terminal domain-containing protein</fullName>
    </recommendedName>
</protein>
<feature type="compositionally biased region" description="Basic and acidic residues" evidence="2">
    <location>
        <begin position="71"/>
        <end position="84"/>
    </location>
</feature>
<feature type="compositionally biased region" description="Low complexity" evidence="2">
    <location>
        <begin position="198"/>
        <end position="215"/>
    </location>
</feature>
<evidence type="ECO:0000256" key="2">
    <source>
        <dbReference type="SAM" id="MobiDB-lite"/>
    </source>
</evidence>
<dbReference type="InterPro" id="IPR040746">
    <property type="entry name" value="THO1_MOS11_C"/>
</dbReference>
<evidence type="ECO:0000256" key="1">
    <source>
        <dbReference type="ARBA" id="ARBA00022553"/>
    </source>
</evidence>
<dbReference type="GO" id="GO:0016973">
    <property type="term" value="P:poly(A)+ mRNA export from nucleus"/>
    <property type="evidence" value="ECO:0007669"/>
    <property type="project" value="TreeGrafter"/>
</dbReference>
<feature type="compositionally biased region" description="Low complexity" evidence="2">
    <location>
        <begin position="254"/>
        <end position="266"/>
    </location>
</feature>
<feature type="region of interest" description="Disordered" evidence="2">
    <location>
        <begin position="194"/>
        <end position="313"/>
    </location>
</feature>
<evidence type="ECO:0000313" key="4">
    <source>
        <dbReference type="EMBL" id="ORY02225.1"/>
    </source>
</evidence>
<feature type="compositionally biased region" description="Low complexity" evidence="2">
    <location>
        <begin position="228"/>
        <end position="246"/>
    </location>
</feature>
<dbReference type="AlphaFoldDB" id="A0A1Y1YXD7"/>
<keyword evidence="5" id="KW-1185">Reference proteome</keyword>
<dbReference type="STRING" id="1314790.A0A1Y1YXD7"/>
<dbReference type="EMBL" id="MCFE01000059">
    <property type="protein sequence ID" value="ORY02225.1"/>
    <property type="molecule type" value="Genomic_DNA"/>
</dbReference>
<keyword evidence="1" id="KW-0597">Phosphoprotein</keyword>
<evidence type="ECO:0000259" key="3">
    <source>
        <dbReference type="Pfam" id="PF18592"/>
    </source>
</evidence>
<feature type="domain" description="THO1-MOS11 C-terminal" evidence="3">
    <location>
        <begin position="98"/>
        <end position="125"/>
    </location>
</feature>
<comment type="caution">
    <text evidence="4">The sequence shown here is derived from an EMBL/GenBank/DDBJ whole genome shotgun (WGS) entry which is preliminary data.</text>
</comment>
<accession>A0A1Y1YXD7</accession>
<dbReference type="PANTHER" id="PTHR46551:SF1">
    <property type="entry name" value="SAP DOMAIN-CONTAINING RIBONUCLEOPROTEIN"/>
    <property type="match status" value="1"/>
</dbReference>
<feature type="compositionally biased region" description="Basic and acidic residues" evidence="2">
    <location>
        <begin position="53"/>
        <end position="64"/>
    </location>
</feature>
<dbReference type="GO" id="GO:0005634">
    <property type="term" value="C:nucleus"/>
    <property type="evidence" value="ECO:0007669"/>
    <property type="project" value="TreeGrafter"/>
</dbReference>
<organism evidence="4 5">
    <name type="scientific">Basidiobolus meristosporus CBS 931.73</name>
    <dbReference type="NCBI Taxonomy" id="1314790"/>
    <lineage>
        <taxon>Eukaryota</taxon>
        <taxon>Fungi</taxon>
        <taxon>Fungi incertae sedis</taxon>
        <taxon>Zoopagomycota</taxon>
        <taxon>Entomophthoromycotina</taxon>
        <taxon>Basidiobolomycetes</taxon>
        <taxon>Basidiobolales</taxon>
        <taxon>Basidiobolaceae</taxon>
        <taxon>Basidiobolus</taxon>
    </lineage>
</organism>
<feature type="region of interest" description="Disordered" evidence="2">
    <location>
        <begin position="1"/>
        <end position="162"/>
    </location>
</feature>
<feature type="compositionally biased region" description="Basic and acidic residues" evidence="2">
    <location>
        <begin position="134"/>
        <end position="162"/>
    </location>
</feature>
<gene>
    <name evidence="4" type="ORF">K493DRAFT_85094</name>
</gene>
<dbReference type="Proteomes" id="UP000193498">
    <property type="component" value="Unassembled WGS sequence"/>
</dbReference>